<evidence type="ECO:0000313" key="14">
    <source>
        <dbReference type="EMBL" id="KNE69557.1"/>
    </source>
</evidence>
<dbReference type="InterPro" id="IPR033756">
    <property type="entry name" value="YlxH/NBP35"/>
</dbReference>
<organism evidence="14 15">
    <name type="scientific">Allomyces macrogynus (strain ATCC 38327)</name>
    <name type="common">Allomyces javanicus var. macrogynus</name>
    <dbReference type="NCBI Taxonomy" id="578462"/>
    <lineage>
        <taxon>Eukaryota</taxon>
        <taxon>Fungi</taxon>
        <taxon>Fungi incertae sedis</taxon>
        <taxon>Blastocladiomycota</taxon>
        <taxon>Blastocladiomycetes</taxon>
        <taxon>Blastocladiales</taxon>
        <taxon>Blastocladiaceae</taxon>
        <taxon>Allomyces</taxon>
    </lineage>
</organism>
<keyword evidence="4" id="KW-0479">Metal-binding</keyword>
<evidence type="ECO:0000313" key="15">
    <source>
        <dbReference type="Proteomes" id="UP000054350"/>
    </source>
</evidence>
<evidence type="ECO:0000256" key="11">
    <source>
        <dbReference type="ARBA" id="ARBA00024036"/>
    </source>
</evidence>
<dbReference type="VEuPathDB" id="FungiDB:AMAG_14118"/>
<keyword evidence="5" id="KW-0547">Nucleotide-binding</keyword>
<evidence type="ECO:0000256" key="13">
    <source>
        <dbReference type="SAM" id="MobiDB-lite"/>
    </source>
</evidence>
<dbReference type="GO" id="GO:0032981">
    <property type="term" value="P:mitochondrial respiratory chain complex I assembly"/>
    <property type="evidence" value="ECO:0007669"/>
    <property type="project" value="TreeGrafter"/>
</dbReference>
<reference evidence="15" key="2">
    <citation type="submission" date="2009-11" db="EMBL/GenBank/DDBJ databases">
        <title>The Genome Sequence of Allomyces macrogynus strain ATCC 38327.</title>
        <authorList>
            <consortium name="The Broad Institute Genome Sequencing Platform"/>
            <person name="Russ C."/>
            <person name="Cuomo C."/>
            <person name="Shea T."/>
            <person name="Young S.K."/>
            <person name="Zeng Q."/>
            <person name="Koehrsen M."/>
            <person name="Haas B."/>
            <person name="Borodovsky M."/>
            <person name="Guigo R."/>
            <person name="Alvarado L."/>
            <person name="Berlin A."/>
            <person name="Borenstein D."/>
            <person name="Chen Z."/>
            <person name="Engels R."/>
            <person name="Freedman E."/>
            <person name="Gellesch M."/>
            <person name="Goldberg J."/>
            <person name="Griggs A."/>
            <person name="Gujja S."/>
            <person name="Heiman D."/>
            <person name="Hepburn T."/>
            <person name="Howarth C."/>
            <person name="Jen D."/>
            <person name="Larson L."/>
            <person name="Lewis B."/>
            <person name="Mehta T."/>
            <person name="Park D."/>
            <person name="Pearson M."/>
            <person name="Roberts A."/>
            <person name="Saif S."/>
            <person name="Shenoy N."/>
            <person name="Sisk P."/>
            <person name="Stolte C."/>
            <person name="Sykes S."/>
            <person name="Walk T."/>
            <person name="White J."/>
            <person name="Yandava C."/>
            <person name="Burger G."/>
            <person name="Gray M.W."/>
            <person name="Holland P.W.H."/>
            <person name="King N."/>
            <person name="Lang F.B.F."/>
            <person name="Roger A.J."/>
            <person name="Ruiz-Trillo I."/>
            <person name="Lander E."/>
            <person name="Nusbaum C."/>
        </authorList>
    </citation>
    <scope>NUCLEOTIDE SEQUENCE [LARGE SCALE GENOMIC DNA]</scope>
    <source>
        <strain evidence="15">ATCC 38327</strain>
    </source>
</reference>
<dbReference type="eggNOG" id="KOG3022">
    <property type="taxonomic scope" value="Eukaryota"/>
</dbReference>
<evidence type="ECO:0000256" key="10">
    <source>
        <dbReference type="ARBA" id="ARBA00023128"/>
    </source>
</evidence>
<dbReference type="HAMAP" id="MF_02040">
    <property type="entry name" value="Mrp_NBP35"/>
    <property type="match status" value="1"/>
</dbReference>
<comment type="similarity">
    <text evidence="11">Belongs to the Mrp/NBP35 ATP-binding proteins family.</text>
</comment>
<dbReference type="PANTHER" id="PTHR42961:SF2">
    <property type="entry name" value="IRON-SULFUR PROTEIN NUBPL"/>
    <property type="match status" value="1"/>
</dbReference>
<dbReference type="Gene3D" id="3.40.50.300">
    <property type="entry name" value="P-loop containing nucleotide triphosphate hydrolases"/>
    <property type="match status" value="1"/>
</dbReference>
<keyword evidence="10" id="KW-0496">Mitochondrion</keyword>
<evidence type="ECO:0000256" key="6">
    <source>
        <dbReference type="ARBA" id="ARBA00022840"/>
    </source>
</evidence>
<evidence type="ECO:0000256" key="9">
    <source>
        <dbReference type="ARBA" id="ARBA00023014"/>
    </source>
</evidence>
<dbReference type="GO" id="GO:0016226">
    <property type="term" value="P:iron-sulfur cluster assembly"/>
    <property type="evidence" value="ECO:0007669"/>
    <property type="project" value="InterPro"/>
</dbReference>
<dbReference type="FunFam" id="3.40.50.300:FF:000709">
    <property type="entry name" value="Iron-sulfur protein NUBPL isoform X1"/>
    <property type="match status" value="1"/>
</dbReference>
<proteinExistence type="inferred from homology"/>
<protein>
    <recommendedName>
        <fullName evidence="12">Nucleotide-binding protein-like</fullName>
    </recommendedName>
</protein>
<dbReference type="GO" id="GO:0046872">
    <property type="term" value="F:metal ion binding"/>
    <property type="evidence" value="ECO:0007669"/>
    <property type="project" value="UniProtKB-KW"/>
</dbReference>
<feature type="region of interest" description="Disordered" evidence="13">
    <location>
        <begin position="25"/>
        <end position="46"/>
    </location>
</feature>
<keyword evidence="9" id="KW-0411">Iron-sulfur</keyword>
<dbReference type="Pfam" id="PF10609">
    <property type="entry name" value="ParA"/>
    <property type="match status" value="1"/>
</dbReference>
<dbReference type="PANTHER" id="PTHR42961">
    <property type="entry name" value="IRON-SULFUR PROTEIN NUBPL"/>
    <property type="match status" value="1"/>
</dbReference>
<dbReference type="InterPro" id="IPR044304">
    <property type="entry name" value="NUBPL-like"/>
</dbReference>
<dbReference type="OMA" id="CNHESHI"/>
<dbReference type="PROSITE" id="PS01215">
    <property type="entry name" value="MRP"/>
    <property type="match status" value="1"/>
</dbReference>
<dbReference type="EMBL" id="GG745361">
    <property type="protein sequence ID" value="KNE69557.1"/>
    <property type="molecule type" value="Genomic_DNA"/>
</dbReference>
<dbReference type="GO" id="GO:0051539">
    <property type="term" value="F:4 iron, 4 sulfur cluster binding"/>
    <property type="evidence" value="ECO:0007669"/>
    <property type="project" value="UniProtKB-KW"/>
</dbReference>
<evidence type="ECO:0000256" key="5">
    <source>
        <dbReference type="ARBA" id="ARBA00022741"/>
    </source>
</evidence>
<evidence type="ECO:0000256" key="2">
    <source>
        <dbReference type="ARBA" id="ARBA00004173"/>
    </source>
</evidence>
<comment type="cofactor">
    <cofactor evidence="1">
        <name>[4Fe-4S] cluster</name>
        <dbReference type="ChEBI" id="CHEBI:49883"/>
    </cofactor>
</comment>
<dbReference type="GO" id="GO:0005759">
    <property type="term" value="C:mitochondrial matrix"/>
    <property type="evidence" value="ECO:0007669"/>
    <property type="project" value="UniProtKB-ARBA"/>
</dbReference>
<evidence type="ECO:0000256" key="7">
    <source>
        <dbReference type="ARBA" id="ARBA00022946"/>
    </source>
</evidence>
<dbReference type="Proteomes" id="UP000054350">
    <property type="component" value="Unassembled WGS sequence"/>
</dbReference>
<dbReference type="InterPro" id="IPR019591">
    <property type="entry name" value="Mrp/NBP35_ATP-bd"/>
</dbReference>
<comment type="subcellular location">
    <subcellularLocation>
        <location evidence="2">Mitochondrion</location>
    </subcellularLocation>
</comment>
<evidence type="ECO:0000256" key="3">
    <source>
        <dbReference type="ARBA" id="ARBA00022485"/>
    </source>
</evidence>
<dbReference type="InterPro" id="IPR000808">
    <property type="entry name" value="Mrp-like_CS"/>
</dbReference>
<dbReference type="InterPro" id="IPR027417">
    <property type="entry name" value="P-loop_NTPase"/>
</dbReference>
<evidence type="ECO:0000256" key="4">
    <source>
        <dbReference type="ARBA" id="ARBA00022723"/>
    </source>
</evidence>
<keyword evidence="15" id="KW-1185">Reference proteome</keyword>
<keyword evidence="7" id="KW-0809">Transit peptide</keyword>
<keyword evidence="8" id="KW-0408">Iron</keyword>
<name>A0A0L0T4A1_ALLM3</name>
<keyword evidence="3" id="KW-0004">4Fe-4S</keyword>
<reference evidence="14 15" key="1">
    <citation type="submission" date="2009-11" db="EMBL/GenBank/DDBJ databases">
        <title>Annotation of Allomyces macrogynus ATCC 38327.</title>
        <authorList>
            <consortium name="The Broad Institute Genome Sequencing Platform"/>
            <person name="Russ C."/>
            <person name="Cuomo C."/>
            <person name="Burger G."/>
            <person name="Gray M.W."/>
            <person name="Holland P.W.H."/>
            <person name="King N."/>
            <person name="Lang F.B.F."/>
            <person name="Roger A.J."/>
            <person name="Ruiz-Trillo I."/>
            <person name="Young S.K."/>
            <person name="Zeng Q."/>
            <person name="Gargeya S."/>
            <person name="Fitzgerald M."/>
            <person name="Haas B."/>
            <person name="Abouelleil A."/>
            <person name="Alvarado L."/>
            <person name="Arachchi H.M."/>
            <person name="Berlin A."/>
            <person name="Chapman S.B."/>
            <person name="Gearin G."/>
            <person name="Goldberg J."/>
            <person name="Griggs A."/>
            <person name="Gujja S."/>
            <person name="Hansen M."/>
            <person name="Heiman D."/>
            <person name="Howarth C."/>
            <person name="Larimer J."/>
            <person name="Lui A."/>
            <person name="MacDonald P.J.P."/>
            <person name="McCowen C."/>
            <person name="Montmayeur A."/>
            <person name="Murphy C."/>
            <person name="Neiman D."/>
            <person name="Pearson M."/>
            <person name="Priest M."/>
            <person name="Roberts A."/>
            <person name="Saif S."/>
            <person name="Shea T."/>
            <person name="Sisk P."/>
            <person name="Stolte C."/>
            <person name="Sykes S."/>
            <person name="Wortman J."/>
            <person name="Nusbaum C."/>
            <person name="Birren B."/>
        </authorList>
    </citation>
    <scope>NUCLEOTIDE SEQUENCE [LARGE SCALE GENOMIC DNA]</scope>
    <source>
        <strain evidence="14 15">ATCC 38327</strain>
    </source>
</reference>
<dbReference type="STRING" id="578462.A0A0L0T4A1"/>
<evidence type="ECO:0000256" key="1">
    <source>
        <dbReference type="ARBA" id="ARBA00001966"/>
    </source>
</evidence>
<dbReference type="GO" id="GO:0140663">
    <property type="term" value="F:ATP-dependent FeS chaperone activity"/>
    <property type="evidence" value="ECO:0007669"/>
    <property type="project" value="InterPro"/>
</dbReference>
<keyword evidence="6" id="KW-0067">ATP-binding</keyword>
<dbReference type="CDD" id="cd02037">
    <property type="entry name" value="Mrp_NBP35"/>
    <property type="match status" value="1"/>
</dbReference>
<accession>A0A0L0T4A1</accession>
<gene>
    <name evidence="14" type="ORF">AMAG_14118</name>
</gene>
<dbReference type="OrthoDB" id="1741334at2759"/>
<evidence type="ECO:0000256" key="8">
    <source>
        <dbReference type="ARBA" id="ARBA00023004"/>
    </source>
</evidence>
<dbReference type="GO" id="GO:0005524">
    <property type="term" value="F:ATP binding"/>
    <property type="evidence" value="ECO:0007669"/>
    <property type="project" value="UniProtKB-KW"/>
</dbReference>
<dbReference type="AlphaFoldDB" id="A0A0L0T4A1"/>
<evidence type="ECO:0000256" key="12">
    <source>
        <dbReference type="ARBA" id="ARBA00081370"/>
    </source>
</evidence>
<dbReference type="SUPFAM" id="SSF52540">
    <property type="entry name" value="P-loop containing nucleoside triphosphate hydrolases"/>
    <property type="match status" value="1"/>
</dbReference>
<sequence length="316" mass="34257">MTTSNTAKALHAALARSTRAFSTSTLHQHAGWHAGPKTGLPVNDPRFKPNEARMKQGLPQRRPIDGVKHIVAVSSGKGGVGKSTTAVNLALGLANLKQRVGILDVDLYGPSIPRLMNLRDTTPELDTQNRLIPLSNYGVQCMSMGFLVKEEDPIVWRGLMVMKALDQLLRQVVWDNVDVLVVDMPPGTGDTQLSLTQQVPLSGAVIVSTPQDIALLDVTKGINMFKKVEVPILGLVENMSHFICPNCRHESHIFGHPTNLDHKARALGIDVIGRIPLTEQICELSDAGKPVVLAARVGDEAKAYMALAESVLSKLR</sequence>